<dbReference type="GO" id="GO:0005886">
    <property type="term" value="C:plasma membrane"/>
    <property type="evidence" value="ECO:0007669"/>
    <property type="project" value="UniProtKB-SubCell"/>
</dbReference>
<keyword evidence="6 10" id="KW-0735">Signal-anchor</keyword>
<keyword evidence="12" id="KW-1185">Reference proteome</keyword>
<feature type="topological domain" description="Cytoplasmic" evidence="10">
    <location>
        <begin position="1"/>
        <end position="12"/>
    </location>
</feature>
<evidence type="ECO:0000256" key="7">
    <source>
        <dbReference type="ARBA" id="ARBA00022989"/>
    </source>
</evidence>
<dbReference type="RefSeq" id="WP_094474545.1">
    <property type="nucleotide sequence ID" value="NZ_NOXT01000120.1"/>
</dbReference>
<comment type="similarity">
    <text evidence="3 10">Belongs to the COX11/CtaG family.</text>
</comment>
<evidence type="ECO:0000256" key="9">
    <source>
        <dbReference type="ARBA" id="ARBA00023136"/>
    </source>
</evidence>
<evidence type="ECO:0000256" key="1">
    <source>
        <dbReference type="ARBA" id="ARBA00004007"/>
    </source>
</evidence>
<evidence type="ECO:0000256" key="5">
    <source>
        <dbReference type="ARBA" id="ARBA00022692"/>
    </source>
</evidence>
<accession>A0A255YA76</accession>
<keyword evidence="9 10" id="KW-0472">Membrane</keyword>
<reference evidence="11 12" key="1">
    <citation type="submission" date="2017-07" db="EMBL/GenBank/DDBJ databases">
        <title>Sandarakinorhabdus cyanobacteriorum sp. nov., a novel bacterium isolated from cyanobacterial aggregates in a eutrophic lake.</title>
        <authorList>
            <person name="Cai H."/>
        </authorList>
    </citation>
    <scope>NUCLEOTIDE SEQUENCE [LARGE SCALE GENOMIC DNA]</scope>
    <source>
        <strain evidence="11 12">TH057</strain>
    </source>
</reference>
<comment type="caution">
    <text evidence="11">The sequence shown here is derived from an EMBL/GenBank/DDBJ whole genome shotgun (WGS) entry which is preliminary data.</text>
</comment>
<comment type="subcellular location">
    <subcellularLocation>
        <location evidence="2 10">Cell inner membrane</location>
        <topology evidence="2 10">Single-pass type II membrane protein</topology>
        <orientation evidence="2 10">Periplasmic side</orientation>
    </subcellularLocation>
</comment>
<feature type="topological domain" description="Periplasmic" evidence="10">
    <location>
        <begin position="34"/>
        <end position="202"/>
    </location>
</feature>
<dbReference type="Proteomes" id="UP000216991">
    <property type="component" value="Unassembled WGS sequence"/>
</dbReference>
<comment type="function">
    <text evidence="1 10">Exerts its effect at some terminal stage of cytochrome c oxidase synthesis, probably by being involved in the insertion of the copper B into subunit I.</text>
</comment>
<dbReference type="GO" id="GO:0008535">
    <property type="term" value="P:respiratory chain complex IV assembly"/>
    <property type="evidence" value="ECO:0007669"/>
    <property type="project" value="UniProtKB-UniRule"/>
</dbReference>
<dbReference type="FunFam" id="2.60.370.10:FF:000001">
    <property type="entry name" value="COX11 cytochrome c oxidase assembly homolog"/>
    <property type="match status" value="1"/>
</dbReference>
<dbReference type="InterPro" id="IPR023471">
    <property type="entry name" value="CtaG/Cox11_dom_sf"/>
</dbReference>
<dbReference type="Gene3D" id="2.60.370.10">
    <property type="entry name" value="Ctag/Cox11"/>
    <property type="match status" value="1"/>
</dbReference>
<dbReference type="AlphaFoldDB" id="A0A255YA76"/>
<dbReference type="GO" id="GO:0005507">
    <property type="term" value="F:copper ion binding"/>
    <property type="evidence" value="ECO:0007669"/>
    <property type="project" value="InterPro"/>
</dbReference>
<dbReference type="Pfam" id="PF04442">
    <property type="entry name" value="CtaG_Cox11"/>
    <property type="match status" value="1"/>
</dbReference>
<gene>
    <name evidence="10" type="primary">ctaG</name>
    <name evidence="11" type="ORF">CHU93_12660</name>
</gene>
<keyword evidence="10" id="KW-1003">Cell membrane</keyword>
<evidence type="ECO:0000313" key="12">
    <source>
        <dbReference type="Proteomes" id="UP000216991"/>
    </source>
</evidence>
<proteinExistence type="inferred from homology"/>
<evidence type="ECO:0000256" key="8">
    <source>
        <dbReference type="ARBA" id="ARBA00023008"/>
    </source>
</evidence>
<dbReference type="EMBL" id="NOXT01000120">
    <property type="protein sequence ID" value="OYQ26043.1"/>
    <property type="molecule type" value="Genomic_DNA"/>
</dbReference>
<dbReference type="InterPro" id="IPR007533">
    <property type="entry name" value="Cyt_c_oxidase_assmbl_CtaG"/>
</dbReference>
<keyword evidence="8 10" id="KW-0186">Copper</keyword>
<sequence>MNHAGTPLHQANRRIGLAAAAGALAMIGVAYAAVPLYRLFCQVTGFGGTTQVAAAAPTADRLAAVTGRTIKVRFDSNIAPGLPWRFHQKQNEVTIPIGEKRLAYYSATNTSDRPITGRAVFNVSPDVAGQYFIKIACFCFTEQTLQPGETVDMPVTWYVDPAILDDPIARKIDEITLSYTFYPVDKPEQVRLSGATNRNTSG</sequence>
<evidence type="ECO:0000313" key="11">
    <source>
        <dbReference type="EMBL" id="OYQ26043.1"/>
    </source>
</evidence>
<organism evidence="11 12">
    <name type="scientific">Sandarakinorhabdus cyanobacteriorum</name>
    <dbReference type="NCBI Taxonomy" id="1981098"/>
    <lineage>
        <taxon>Bacteria</taxon>
        <taxon>Pseudomonadati</taxon>
        <taxon>Pseudomonadota</taxon>
        <taxon>Alphaproteobacteria</taxon>
        <taxon>Sphingomonadales</taxon>
        <taxon>Sphingosinicellaceae</taxon>
        <taxon>Sandarakinorhabdus</taxon>
    </lineage>
</organism>
<evidence type="ECO:0000256" key="10">
    <source>
        <dbReference type="HAMAP-Rule" id="MF_00155"/>
    </source>
</evidence>
<dbReference type="PIRSF" id="PIRSF005413">
    <property type="entry name" value="COX11"/>
    <property type="match status" value="1"/>
</dbReference>
<keyword evidence="10" id="KW-0997">Cell inner membrane</keyword>
<name>A0A255YA76_9SPHN</name>
<protein>
    <recommendedName>
        <fullName evidence="4 10">Cytochrome c oxidase assembly protein CtaG</fullName>
    </recommendedName>
</protein>
<evidence type="ECO:0000256" key="3">
    <source>
        <dbReference type="ARBA" id="ARBA00009620"/>
    </source>
</evidence>
<keyword evidence="5 10" id="KW-0812">Transmembrane</keyword>
<dbReference type="NCBIfam" id="NF003465">
    <property type="entry name" value="PRK05089.1"/>
    <property type="match status" value="1"/>
</dbReference>
<keyword evidence="7 10" id="KW-1133">Transmembrane helix</keyword>
<dbReference type="SUPFAM" id="SSF110111">
    <property type="entry name" value="Ctag/Cox11"/>
    <property type="match status" value="1"/>
</dbReference>
<evidence type="ECO:0000256" key="4">
    <source>
        <dbReference type="ARBA" id="ARBA00015384"/>
    </source>
</evidence>
<evidence type="ECO:0000256" key="6">
    <source>
        <dbReference type="ARBA" id="ARBA00022968"/>
    </source>
</evidence>
<dbReference type="PANTHER" id="PTHR21320:SF3">
    <property type="entry name" value="CYTOCHROME C OXIDASE ASSEMBLY PROTEIN COX11, MITOCHONDRIAL-RELATED"/>
    <property type="match status" value="1"/>
</dbReference>
<evidence type="ECO:0000256" key="2">
    <source>
        <dbReference type="ARBA" id="ARBA00004382"/>
    </source>
</evidence>
<dbReference type="PANTHER" id="PTHR21320">
    <property type="entry name" value="CYTOCHROME C OXIDASE ASSEMBLY PROTEIN COX11-RELATED"/>
    <property type="match status" value="1"/>
</dbReference>
<dbReference type="OrthoDB" id="9804841at2"/>
<dbReference type="HAMAP" id="MF_00155">
    <property type="entry name" value="CtaG"/>
    <property type="match status" value="1"/>
</dbReference>